<dbReference type="NCBIfam" id="TIGR00649">
    <property type="entry name" value="MG423"/>
    <property type="match status" value="1"/>
</dbReference>
<feature type="binding site" evidence="12">
    <location>
        <position position="120"/>
    </location>
    <ligand>
        <name>Zn(2+)</name>
        <dbReference type="ChEBI" id="CHEBI:29105"/>
        <label>1</label>
        <note>catalytic</note>
    </ligand>
</feature>
<evidence type="ECO:0000256" key="6">
    <source>
        <dbReference type="ARBA" id="ARBA00022833"/>
    </source>
</evidence>
<feature type="domain" description="Metallo-beta-lactamase" evidence="14">
    <location>
        <begin position="67"/>
        <end position="271"/>
    </location>
</feature>
<dbReference type="AlphaFoldDB" id="A0A2H0VGL5"/>
<keyword evidence="6 12" id="KW-0862">Zinc</keyword>
<evidence type="ECO:0000256" key="11">
    <source>
        <dbReference type="PIRSR" id="PIRSR004803-2"/>
    </source>
</evidence>
<comment type="subunit">
    <text evidence="9">Homodimer, may be a subunit of the RNA degradosome.</text>
</comment>
<evidence type="ECO:0000313" key="16">
    <source>
        <dbReference type="Proteomes" id="UP000231466"/>
    </source>
</evidence>
<evidence type="ECO:0000259" key="14">
    <source>
        <dbReference type="SMART" id="SM00849"/>
    </source>
</evidence>
<evidence type="ECO:0000256" key="7">
    <source>
        <dbReference type="ARBA" id="ARBA00022839"/>
    </source>
</evidence>
<comment type="subcellular location">
    <subcellularLocation>
        <location evidence="9">Cytoplasm</location>
    </subcellularLocation>
</comment>
<feature type="active site" description="Proton donor" evidence="10">
    <location>
        <position position="243"/>
    </location>
</feature>
<dbReference type="SUPFAM" id="SSF56281">
    <property type="entry name" value="Metallo-hydrolase/oxidoreductase"/>
    <property type="match status" value="1"/>
</dbReference>
<dbReference type="InterPro" id="IPR036866">
    <property type="entry name" value="RibonucZ/Hydroxyglut_hydro"/>
</dbReference>
<keyword evidence="1 9" id="KW-0963">Cytoplasm</keyword>
<feature type="compositionally biased region" description="Low complexity" evidence="13">
    <location>
        <begin position="1"/>
        <end position="10"/>
    </location>
</feature>
<sequence length="604" mass="68521">MTTKTKTTTKQVSSKRPVSRRSTNRGGTTTNRGTSKKIVVKQTAPQKSSSKKEGLRVVNLGGLEEIGRNMSYYEYEDDIIIVDMGFQFPEEDTPGIDYIIPNISSLEPKKEKIRAVIITHGHLDHIGAIPYLMEKLGNPVIYTPKFSKALIEKRQAEFPNAPKLNIVTVGYGDKKKVGSHFDLEFFGVEHTIPDSMGVVIKTPIGNIVHFGDFRLDRDEKGNIYRFDEIEKVAKMGVHTYMMDSTNALVEGEGIPEKTVEKNVEELILGAKKRIILTTFSSMIVRMLEIIRIAEKHGRKVAVNGRSMRENMDIAKNLGYMKFKETTMIPIQEVNKYKDEEVLILTTGAQGEPNSGFTRIVNGEHKHIQLKKTDTVIFSSSVVPGNERSVQNLTDNIARQVDYIHNSKLMDIHSSGHASKEDLKLVIKTLKPKFLMPIHAYYHFRTVARHIAEEAGMKRDHVKLVDNGDVCLLTKDTLEVTGEKDDTSYVMVDGLGVGDVEEVVLRDRRMLADDGMVVLIVTIDRRTGRILKNPDIISRGFIYLRDSQELLREIRRKVRGIIGRLPQRQNVDADYLKSLFRDQIGQFLYHKTHRRPMILPVVIEI</sequence>
<dbReference type="CDD" id="cd07714">
    <property type="entry name" value="RNaseJ_MBL-fold"/>
    <property type="match status" value="1"/>
</dbReference>
<evidence type="ECO:0000256" key="10">
    <source>
        <dbReference type="PIRSR" id="PIRSR004803-1"/>
    </source>
</evidence>
<dbReference type="Pfam" id="PF07521">
    <property type="entry name" value="RMMBL"/>
    <property type="match status" value="1"/>
</dbReference>
<evidence type="ECO:0000256" key="13">
    <source>
        <dbReference type="SAM" id="MobiDB-lite"/>
    </source>
</evidence>
<feature type="binding site" evidence="12">
    <location>
        <position position="438"/>
    </location>
    <ligand>
        <name>Zn(2+)</name>
        <dbReference type="ChEBI" id="CHEBI:29105"/>
        <label>1</label>
        <note>catalytic</note>
    </ligand>
</feature>
<evidence type="ECO:0000256" key="5">
    <source>
        <dbReference type="ARBA" id="ARBA00022801"/>
    </source>
</evidence>
<dbReference type="InterPro" id="IPR011108">
    <property type="entry name" value="RMMBL"/>
</dbReference>
<proteinExistence type="inferred from homology"/>
<feature type="binding site" evidence="12">
    <location>
        <position position="125"/>
    </location>
    <ligand>
        <name>Zn(2+)</name>
        <dbReference type="ChEBI" id="CHEBI:29105"/>
        <label>1</label>
        <note>catalytic</note>
    </ligand>
</feature>
<dbReference type="Gene3D" id="3.10.20.580">
    <property type="match status" value="1"/>
</dbReference>
<evidence type="ECO:0000256" key="1">
    <source>
        <dbReference type="ARBA" id="ARBA00022490"/>
    </source>
</evidence>
<dbReference type="GO" id="GO:0004521">
    <property type="term" value="F:RNA endonuclease activity"/>
    <property type="evidence" value="ECO:0007669"/>
    <property type="project" value="UniProtKB-UniRule"/>
</dbReference>
<dbReference type="Proteomes" id="UP000231466">
    <property type="component" value="Unassembled WGS sequence"/>
</dbReference>
<dbReference type="InterPro" id="IPR001279">
    <property type="entry name" value="Metallo-B-lactamas"/>
</dbReference>
<dbReference type="GO" id="GO:0003723">
    <property type="term" value="F:RNA binding"/>
    <property type="evidence" value="ECO:0007669"/>
    <property type="project" value="UniProtKB-UniRule"/>
</dbReference>
<comment type="function">
    <text evidence="9">An RNase that has 5'-3' exonuclease and possibly endonuclease activity. Involved in maturation of rRNA and in some organisms also mRNA maturation and/or decay.</text>
</comment>
<dbReference type="PANTHER" id="PTHR43694">
    <property type="entry name" value="RIBONUCLEASE J"/>
    <property type="match status" value="1"/>
</dbReference>
<dbReference type="PANTHER" id="PTHR43694:SF1">
    <property type="entry name" value="RIBONUCLEASE J"/>
    <property type="match status" value="1"/>
</dbReference>
<dbReference type="InterPro" id="IPR004613">
    <property type="entry name" value="RNase_J"/>
</dbReference>
<dbReference type="Gene3D" id="3.40.50.10710">
    <property type="entry name" value="Metallo-hydrolase/oxidoreductase"/>
    <property type="match status" value="1"/>
</dbReference>
<comment type="caution">
    <text evidence="15">The sequence shown here is derived from an EMBL/GenBank/DDBJ whole genome shotgun (WGS) entry which is preliminary data.</text>
</comment>
<dbReference type="SMART" id="SM00849">
    <property type="entry name" value="Lactamase_B"/>
    <property type="match status" value="1"/>
</dbReference>
<dbReference type="EC" id="3.1.-.-" evidence="9"/>
<comment type="caution">
    <text evidence="9">Lacks conserved residue(s) required for the propagation of feature annotation.</text>
</comment>
<dbReference type="Pfam" id="PF17770">
    <property type="entry name" value="RNase_J_C"/>
    <property type="match status" value="1"/>
</dbReference>
<dbReference type="InterPro" id="IPR055132">
    <property type="entry name" value="RNase_J_b_CASP"/>
</dbReference>
<evidence type="ECO:0000256" key="2">
    <source>
        <dbReference type="ARBA" id="ARBA00022722"/>
    </source>
</evidence>
<dbReference type="InterPro" id="IPR041636">
    <property type="entry name" value="RNase_J_C"/>
</dbReference>
<reference evidence="16" key="1">
    <citation type="submission" date="2017-09" db="EMBL/GenBank/DDBJ databases">
        <title>Depth-based differentiation of microbial function through sediment-hosted aquifers and enrichment of novel symbionts in the deep terrestrial subsurface.</title>
        <authorList>
            <person name="Probst A.J."/>
            <person name="Ladd B."/>
            <person name="Jarett J.K."/>
            <person name="Geller-Mcgrath D.E."/>
            <person name="Sieber C.M.K."/>
            <person name="Emerson J.B."/>
            <person name="Anantharaman K."/>
            <person name="Thomas B.C."/>
            <person name="Malmstrom R."/>
            <person name="Stieglmeier M."/>
            <person name="Klingl A."/>
            <person name="Woyke T."/>
            <person name="Ryan C.M."/>
            <person name="Banfield J.F."/>
        </authorList>
    </citation>
    <scope>NUCLEOTIDE SEQUENCE [LARGE SCALE GENOMIC DNA]</scope>
</reference>
<evidence type="ECO:0000256" key="8">
    <source>
        <dbReference type="ARBA" id="ARBA00022884"/>
    </source>
</evidence>
<gene>
    <name evidence="9" type="primary">rnj</name>
    <name evidence="15" type="ORF">COT89_00920</name>
</gene>
<keyword evidence="5 9" id="KW-0378">Hydrolase</keyword>
<evidence type="ECO:0000313" key="15">
    <source>
        <dbReference type="EMBL" id="PIR98254.1"/>
    </source>
</evidence>
<accession>A0A2H0VGL5</accession>
<dbReference type="PIRSF" id="PIRSF004803">
    <property type="entry name" value="RnjA"/>
    <property type="match status" value="1"/>
</dbReference>
<dbReference type="GO" id="GO:0008270">
    <property type="term" value="F:zinc ion binding"/>
    <property type="evidence" value="ECO:0007669"/>
    <property type="project" value="InterPro"/>
</dbReference>
<keyword evidence="2 9" id="KW-0540">Nuclease</keyword>
<evidence type="ECO:0000256" key="3">
    <source>
        <dbReference type="ARBA" id="ARBA00022723"/>
    </source>
</evidence>
<keyword evidence="7 9" id="KW-0269">Exonuclease</keyword>
<dbReference type="Pfam" id="PF22505">
    <property type="entry name" value="RNase_J_b_CASP"/>
    <property type="match status" value="1"/>
</dbReference>
<feature type="compositionally biased region" description="Low complexity" evidence="13">
    <location>
        <begin position="24"/>
        <end position="33"/>
    </location>
</feature>
<keyword evidence="3 12" id="KW-0479">Metal-binding</keyword>
<dbReference type="InterPro" id="IPR042173">
    <property type="entry name" value="RNase_J_2"/>
</dbReference>
<feature type="binding site" evidence="11">
    <location>
        <begin position="412"/>
        <end position="416"/>
    </location>
    <ligand>
        <name>substrate</name>
    </ligand>
</feature>
<dbReference type="Gene3D" id="3.60.15.10">
    <property type="entry name" value="Ribonuclease Z/Hydroxyacylglutathione hydrolase-like"/>
    <property type="match status" value="1"/>
</dbReference>
<keyword evidence="9" id="KW-0698">rRNA processing</keyword>
<feature type="region of interest" description="Disordered" evidence="13">
    <location>
        <begin position="1"/>
        <end position="54"/>
    </location>
</feature>
<organism evidence="15 16">
    <name type="scientific">Candidatus Colwellbacteria bacterium CG10_big_fil_rev_8_21_14_0_10_42_22</name>
    <dbReference type="NCBI Taxonomy" id="1974540"/>
    <lineage>
        <taxon>Bacteria</taxon>
        <taxon>Candidatus Colwelliibacteriota</taxon>
    </lineage>
</organism>
<evidence type="ECO:0000256" key="9">
    <source>
        <dbReference type="HAMAP-Rule" id="MF_01491"/>
    </source>
</evidence>
<dbReference type="GO" id="GO:0004534">
    <property type="term" value="F:5'-3' RNA exonuclease activity"/>
    <property type="evidence" value="ECO:0007669"/>
    <property type="project" value="UniProtKB-UniRule"/>
</dbReference>
<feature type="binding site" evidence="12">
    <location>
        <position position="212"/>
    </location>
    <ligand>
        <name>Zn(2+)</name>
        <dbReference type="ChEBI" id="CHEBI:29105"/>
        <label>1</label>
        <note>catalytic</note>
    </ligand>
</feature>
<comment type="similarity">
    <text evidence="9">Belongs to the metallo-beta-lactamase superfamily. RNA-metabolizing metallo-beta-lactamase-like family. Bacterial RNase J subfamily.</text>
</comment>
<feature type="binding site" evidence="12">
    <location>
        <position position="122"/>
    </location>
    <ligand>
        <name>Zn(2+)</name>
        <dbReference type="ChEBI" id="CHEBI:29105"/>
        <label>1</label>
        <note>catalytic</note>
    </ligand>
</feature>
<evidence type="ECO:0000256" key="12">
    <source>
        <dbReference type="PIRSR" id="PIRSR004803-3"/>
    </source>
</evidence>
<protein>
    <recommendedName>
        <fullName evidence="9">Ribonuclease J</fullName>
        <shortName evidence="9">RNase J</shortName>
        <ecNumber evidence="9">3.1.-.-</ecNumber>
    </recommendedName>
</protein>
<feature type="active site" description="Proton acceptor" evidence="10">
    <location>
        <position position="416"/>
    </location>
</feature>
<dbReference type="GO" id="GO:0005737">
    <property type="term" value="C:cytoplasm"/>
    <property type="evidence" value="ECO:0007669"/>
    <property type="project" value="UniProtKB-SubCell"/>
</dbReference>
<evidence type="ECO:0000256" key="4">
    <source>
        <dbReference type="ARBA" id="ARBA00022759"/>
    </source>
</evidence>
<dbReference type="InterPro" id="IPR030854">
    <property type="entry name" value="RNase_J_bac"/>
</dbReference>
<keyword evidence="4 9" id="KW-0255">Endonuclease</keyword>
<comment type="cofactor">
    <cofactor evidence="12">
        <name>Ca(2+)</name>
        <dbReference type="ChEBI" id="CHEBI:29108"/>
    </cofactor>
    <text evidence="12">Binds 1 Ca(2+) cation per subunit. Seen in 1 crystal structure, it is not clear if it is physiologically important.</text>
</comment>
<feature type="binding site" evidence="12">
    <location>
        <position position="190"/>
    </location>
    <ligand>
        <name>Zn(2+)</name>
        <dbReference type="ChEBI" id="CHEBI:29105"/>
        <label>1</label>
        <note>catalytic</note>
    </ligand>
</feature>
<feature type="binding site" evidence="12">
    <location>
        <position position="95"/>
    </location>
    <ligand>
        <name>Ca(2+)</name>
        <dbReference type="ChEBI" id="CHEBI:29108"/>
    </ligand>
</feature>
<name>A0A2H0VGL5_9BACT</name>
<dbReference type="GO" id="GO:0006364">
    <property type="term" value="P:rRNA processing"/>
    <property type="evidence" value="ECO:0007669"/>
    <property type="project" value="UniProtKB-UniRule"/>
</dbReference>
<feature type="binding site" evidence="12">
    <location>
        <position position="124"/>
    </location>
    <ligand>
        <name>Zn(2+)</name>
        <dbReference type="ChEBI" id="CHEBI:29105"/>
        <label>1</label>
        <note>catalytic</note>
    </ligand>
</feature>
<dbReference type="EMBL" id="PFAH01000002">
    <property type="protein sequence ID" value="PIR98254.1"/>
    <property type="molecule type" value="Genomic_DNA"/>
</dbReference>
<feature type="binding site" evidence="12">
    <location>
        <position position="492"/>
    </location>
    <ligand>
        <name>Ca(2+)</name>
        <dbReference type="ChEBI" id="CHEBI:29108"/>
    </ligand>
</feature>
<feature type="binding site" evidence="12">
    <location>
        <position position="97"/>
    </location>
    <ligand>
        <name>Ca(2+)</name>
        <dbReference type="ChEBI" id="CHEBI:29108"/>
    </ligand>
</feature>
<dbReference type="Pfam" id="PF00753">
    <property type="entry name" value="Lactamase_B"/>
    <property type="match status" value="1"/>
</dbReference>
<keyword evidence="12" id="KW-0106">Calcium</keyword>
<keyword evidence="8 9" id="KW-0694">RNA-binding</keyword>
<dbReference type="HAMAP" id="MF_01491">
    <property type="entry name" value="RNase_J_bact"/>
    <property type="match status" value="1"/>
</dbReference>
<comment type="cofactor">
    <cofactor evidence="12">
        <name>Zn(2+)</name>
        <dbReference type="ChEBI" id="CHEBI:29105"/>
    </cofactor>
    <text evidence="12">Binds 2 Zn(2+) ions per subunit. It is not clear if Zn(2+) or Mg(2+) is physiologically important.</text>
</comment>